<keyword evidence="9" id="KW-0472">Membrane</keyword>
<feature type="compositionally biased region" description="Polar residues" evidence="8">
    <location>
        <begin position="1"/>
        <end position="15"/>
    </location>
</feature>
<evidence type="ECO:0000256" key="8">
    <source>
        <dbReference type="SAM" id="MobiDB-lite"/>
    </source>
</evidence>
<dbReference type="Gene3D" id="3.30.70.360">
    <property type="match status" value="1"/>
</dbReference>
<dbReference type="Proteomes" id="UP001174936">
    <property type="component" value="Unassembled WGS sequence"/>
</dbReference>
<gene>
    <name evidence="11" type="ORF">B0T16DRAFT_224591</name>
</gene>
<feature type="binding site" evidence="7">
    <location>
        <position position="217"/>
    </location>
    <ligand>
        <name>Zn(2+)</name>
        <dbReference type="ChEBI" id="CHEBI:29105"/>
        <label>2</label>
    </ligand>
</feature>
<dbReference type="Gene3D" id="3.40.630.10">
    <property type="entry name" value="Zn peptidases"/>
    <property type="match status" value="1"/>
</dbReference>
<keyword evidence="2" id="KW-0645">Protease</keyword>
<dbReference type="EMBL" id="JAULSV010000006">
    <property type="protein sequence ID" value="KAK0642059.1"/>
    <property type="molecule type" value="Genomic_DNA"/>
</dbReference>
<dbReference type="PROSITE" id="PS00759">
    <property type="entry name" value="ARGE_DAPE_CPG2_2"/>
    <property type="match status" value="1"/>
</dbReference>
<evidence type="ECO:0000256" key="2">
    <source>
        <dbReference type="ARBA" id="ARBA00022670"/>
    </source>
</evidence>
<dbReference type="InterPro" id="IPR001261">
    <property type="entry name" value="ArgE/DapE_CS"/>
</dbReference>
<dbReference type="CDD" id="cd05674">
    <property type="entry name" value="M20_yscS"/>
    <property type="match status" value="1"/>
</dbReference>
<keyword evidence="5 7" id="KW-0862">Zinc</keyword>
<feature type="binding site" evidence="7">
    <location>
        <position position="217"/>
    </location>
    <ligand>
        <name>Zn(2+)</name>
        <dbReference type="ChEBI" id="CHEBI:29105"/>
        <label>1</label>
    </ligand>
</feature>
<dbReference type="InterPro" id="IPR017141">
    <property type="entry name" value="Pept_M20_carboxypep"/>
</dbReference>
<dbReference type="PANTHER" id="PTHR45962:SF1">
    <property type="entry name" value="N-FATTY-ACYL-AMINO ACID SYNTHASE_HYDROLASE PM20D1"/>
    <property type="match status" value="1"/>
</dbReference>
<evidence type="ECO:0000256" key="5">
    <source>
        <dbReference type="ARBA" id="ARBA00022833"/>
    </source>
</evidence>
<protein>
    <recommendedName>
        <fullName evidence="10">Peptidase M20 dimerisation domain-containing protein</fullName>
    </recommendedName>
</protein>
<evidence type="ECO:0000256" key="9">
    <source>
        <dbReference type="SAM" id="Phobius"/>
    </source>
</evidence>
<feature type="domain" description="Peptidase M20 dimerisation" evidence="10">
    <location>
        <begin position="299"/>
        <end position="462"/>
    </location>
</feature>
<dbReference type="Gene3D" id="1.10.150.900">
    <property type="match status" value="1"/>
</dbReference>
<feature type="binding site" evidence="7">
    <location>
        <position position="252"/>
    </location>
    <ligand>
        <name>Zn(2+)</name>
        <dbReference type="ChEBI" id="CHEBI:29105"/>
        <label>1</label>
    </ligand>
</feature>
<accession>A0AA39XXF5</accession>
<dbReference type="PANTHER" id="PTHR45962">
    <property type="entry name" value="N-FATTY-ACYL-AMINO ACID SYNTHASE/HYDROLASE PM20D1"/>
    <property type="match status" value="1"/>
</dbReference>
<evidence type="ECO:0000256" key="1">
    <source>
        <dbReference type="ARBA" id="ARBA00006247"/>
    </source>
</evidence>
<feature type="active site" evidence="6">
    <location>
        <position position="185"/>
    </location>
</feature>
<reference evidence="11" key="1">
    <citation type="submission" date="2023-06" db="EMBL/GenBank/DDBJ databases">
        <title>Genome-scale phylogeny and comparative genomics of the fungal order Sordariales.</title>
        <authorList>
            <consortium name="Lawrence Berkeley National Laboratory"/>
            <person name="Hensen N."/>
            <person name="Bonometti L."/>
            <person name="Westerberg I."/>
            <person name="Brannstrom I.O."/>
            <person name="Guillou S."/>
            <person name="Cros-Aarteil S."/>
            <person name="Calhoun S."/>
            <person name="Haridas S."/>
            <person name="Kuo A."/>
            <person name="Mondo S."/>
            <person name="Pangilinan J."/>
            <person name="Riley R."/>
            <person name="Labutti K."/>
            <person name="Andreopoulos B."/>
            <person name="Lipzen A."/>
            <person name="Chen C."/>
            <person name="Yanf M."/>
            <person name="Daum C."/>
            <person name="Ng V."/>
            <person name="Clum A."/>
            <person name="Steindorff A."/>
            <person name="Ohm R."/>
            <person name="Martin F."/>
            <person name="Silar P."/>
            <person name="Natvig D."/>
            <person name="Lalanne C."/>
            <person name="Gautier V."/>
            <person name="Ament-Velasquez S.L."/>
            <person name="Kruys A."/>
            <person name="Hutchinson M.I."/>
            <person name="Powell A.J."/>
            <person name="Barry K."/>
            <person name="Miller A.N."/>
            <person name="Grigoriev I.V."/>
            <person name="Debuchy R."/>
            <person name="Gladieux P."/>
            <person name="Thoren M.H."/>
            <person name="Johannesson H."/>
        </authorList>
    </citation>
    <scope>NUCLEOTIDE SEQUENCE</scope>
    <source>
        <strain evidence="11">SMH2532-1</strain>
    </source>
</reference>
<proteinExistence type="inferred from homology"/>
<dbReference type="Pfam" id="PF07687">
    <property type="entry name" value="M20_dimer"/>
    <property type="match status" value="1"/>
</dbReference>
<dbReference type="GO" id="GO:0004181">
    <property type="term" value="F:metallocarboxypeptidase activity"/>
    <property type="evidence" value="ECO:0007669"/>
    <property type="project" value="InterPro"/>
</dbReference>
<dbReference type="InterPro" id="IPR036264">
    <property type="entry name" value="Bact_exopeptidase_dim_dom"/>
</dbReference>
<evidence type="ECO:0000259" key="10">
    <source>
        <dbReference type="Pfam" id="PF07687"/>
    </source>
</evidence>
<dbReference type="GO" id="GO:0051603">
    <property type="term" value="P:proteolysis involved in protein catabolic process"/>
    <property type="evidence" value="ECO:0007669"/>
    <property type="project" value="TreeGrafter"/>
</dbReference>
<dbReference type="GO" id="GO:0000328">
    <property type="term" value="C:fungal-type vacuole lumen"/>
    <property type="evidence" value="ECO:0007669"/>
    <property type="project" value="TreeGrafter"/>
</dbReference>
<dbReference type="InterPro" id="IPR002933">
    <property type="entry name" value="Peptidase_M20"/>
</dbReference>
<feature type="active site" description="Proton acceptor" evidence="6">
    <location>
        <position position="251"/>
    </location>
</feature>
<sequence length="592" mass="65476">MGYSGSTMEKQTSSPGPMLPASSPLPSRRQSRARRFIFGGFALIAASYLAASHFDAFPDTTPLWQPDHQERFKAGCVQPDPIFPSKDEELDKLQDFIATEAFRNASIARLSGAVQVKSESFDDLGAIGEDPRWDVFYDFQSYLKTAFPLIHEKLLVETVNSHGLLYTWKGTDESLKPSLLMAHQDTVPVPPETISAWTYPPCGAYDGRYIWGRGASDCKNLLIAELEAIELLLEANFQPKRTVLLSFGFDEECSGKQGAQQLSTFIHQRYGDDGLAVIVDEGSGYQEAWGSRFFLPGTAEKGYTDIFITVRMPGGHSSVPPPHTSIGVLSELITTIEANQGYPTRLDDENPYYSQLQCGAAYSPDFPKKLKKLLAHRKSSSSAHKCKAKPDHLALEAAKQNPYTRYLMQTSQAVDVITGGIKINALPERVTVTVNHRINIGETTQVVRDRLTGLAGKIAHKYNLTLHAFDGKEEASSIILTETNDVLETAPVTPTDASVDGPYKVFAGTTRAVYSKDVIVSPGIMTGNTDTRYYWALTKHIFRFDPGYDPEDPSDGFENGIHTVNERVSVAGHINAVKWLTTWVRNMDEAKF</sequence>
<keyword evidence="9" id="KW-0812">Transmembrane</keyword>
<dbReference type="Pfam" id="PF01546">
    <property type="entry name" value="Peptidase_M20"/>
    <property type="match status" value="1"/>
</dbReference>
<dbReference type="SUPFAM" id="SSF55031">
    <property type="entry name" value="Bacterial exopeptidase dimerisation domain"/>
    <property type="match status" value="1"/>
</dbReference>
<keyword evidence="9" id="KW-1133">Transmembrane helix</keyword>
<evidence type="ECO:0000256" key="6">
    <source>
        <dbReference type="PIRSR" id="PIRSR037217-1"/>
    </source>
</evidence>
<feature type="region of interest" description="Disordered" evidence="8">
    <location>
        <begin position="1"/>
        <end position="26"/>
    </location>
</feature>
<dbReference type="AlphaFoldDB" id="A0AA39XXF5"/>
<evidence type="ECO:0000256" key="7">
    <source>
        <dbReference type="PIRSR" id="PIRSR037217-2"/>
    </source>
</evidence>
<keyword evidence="12" id="KW-1185">Reference proteome</keyword>
<comment type="caution">
    <text evidence="11">The sequence shown here is derived from an EMBL/GenBank/DDBJ whole genome shotgun (WGS) entry which is preliminary data.</text>
</comment>
<dbReference type="SUPFAM" id="SSF53187">
    <property type="entry name" value="Zn-dependent exopeptidases"/>
    <property type="match status" value="1"/>
</dbReference>
<dbReference type="InterPro" id="IPR047177">
    <property type="entry name" value="Pept_M20A"/>
</dbReference>
<dbReference type="FunFam" id="3.40.630.10:FF:000027">
    <property type="entry name" value="N-fatty-acyl-amino acid synthase/hydrolase PM20D1"/>
    <property type="match status" value="1"/>
</dbReference>
<dbReference type="PIRSF" id="PIRSF037217">
    <property type="entry name" value="Carboxypeptidase_S"/>
    <property type="match status" value="1"/>
</dbReference>
<keyword evidence="4" id="KW-0378">Hydrolase</keyword>
<organism evidence="11 12">
    <name type="scientific">Cercophora newfieldiana</name>
    <dbReference type="NCBI Taxonomy" id="92897"/>
    <lineage>
        <taxon>Eukaryota</taxon>
        <taxon>Fungi</taxon>
        <taxon>Dikarya</taxon>
        <taxon>Ascomycota</taxon>
        <taxon>Pezizomycotina</taxon>
        <taxon>Sordariomycetes</taxon>
        <taxon>Sordariomycetidae</taxon>
        <taxon>Sordariales</taxon>
        <taxon>Lasiosphaeriaceae</taxon>
        <taxon>Cercophora</taxon>
    </lineage>
</organism>
<evidence type="ECO:0000313" key="12">
    <source>
        <dbReference type="Proteomes" id="UP001174936"/>
    </source>
</evidence>
<feature type="binding site" evidence="7">
    <location>
        <position position="562"/>
    </location>
    <ligand>
        <name>Zn(2+)</name>
        <dbReference type="ChEBI" id="CHEBI:29105"/>
        <label>1</label>
    </ligand>
</feature>
<evidence type="ECO:0000256" key="4">
    <source>
        <dbReference type="ARBA" id="ARBA00022801"/>
    </source>
</evidence>
<comment type="similarity">
    <text evidence="1">Belongs to the peptidase M20A family.</text>
</comment>
<dbReference type="GO" id="GO:0046872">
    <property type="term" value="F:metal ion binding"/>
    <property type="evidence" value="ECO:0007669"/>
    <property type="project" value="UniProtKB-KW"/>
</dbReference>
<feature type="binding site" evidence="7">
    <location>
        <position position="280"/>
    </location>
    <ligand>
        <name>Zn(2+)</name>
        <dbReference type="ChEBI" id="CHEBI:29105"/>
        <label>2</label>
    </ligand>
</feature>
<feature type="binding site" evidence="7">
    <location>
        <position position="183"/>
    </location>
    <ligand>
        <name>Zn(2+)</name>
        <dbReference type="ChEBI" id="CHEBI:29105"/>
        <label>2</label>
    </ligand>
</feature>
<name>A0AA39XXF5_9PEZI</name>
<evidence type="ECO:0000313" key="11">
    <source>
        <dbReference type="EMBL" id="KAK0642059.1"/>
    </source>
</evidence>
<evidence type="ECO:0000256" key="3">
    <source>
        <dbReference type="ARBA" id="ARBA00022723"/>
    </source>
</evidence>
<dbReference type="InterPro" id="IPR011650">
    <property type="entry name" value="Peptidase_M20_dimer"/>
</dbReference>
<keyword evidence="3 7" id="KW-0479">Metal-binding</keyword>
<feature type="transmembrane region" description="Helical" evidence="9">
    <location>
        <begin position="36"/>
        <end position="54"/>
    </location>
</feature>